<dbReference type="Pfam" id="PF02912">
    <property type="entry name" value="Phe_tRNA-synt_N"/>
    <property type="match status" value="1"/>
</dbReference>
<evidence type="ECO:0000256" key="4">
    <source>
        <dbReference type="ARBA" id="ARBA00022490"/>
    </source>
</evidence>
<dbReference type="PANTHER" id="PTHR11538:SF41">
    <property type="entry name" value="PHENYLALANINE--TRNA LIGASE, MITOCHONDRIAL"/>
    <property type="match status" value="1"/>
</dbReference>
<comment type="caution">
    <text evidence="16">The sequence shown here is derived from an EMBL/GenBank/DDBJ whole genome shotgun (WGS) entry which is preliminary data.</text>
</comment>
<dbReference type="HAMAP" id="MF_00281">
    <property type="entry name" value="Phe_tRNA_synth_alpha1"/>
    <property type="match status" value="1"/>
</dbReference>
<dbReference type="GO" id="GO:0006432">
    <property type="term" value="P:phenylalanyl-tRNA aminoacylation"/>
    <property type="evidence" value="ECO:0007669"/>
    <property type="project" value="UniProtKB-UniRule"/>
</dbReference>
<evidence type="ECO:0000256" key="11">
    <source>
        <dbReference type="ARBA" id="ARBA00023146"/>
    </source>
</evidence>
<dbReference type="InterPro" id="IPR004188">
    <property type="entry name" value="Phe-tRNA_ligase_II_N"/>
</dbReference>
<feature type="coiled-coil region" evidence="14">
    <location>
        <begin position="52"/>
        <end position="86"/>
    </location>
</feature>
<evidence type="ECO:0000313" key="16">
    <source>
        <dbReference type="EMBL" id="HGU16309.1"/>
    </source>
</evidence>
<evidence type="ECO:0000256" key="12">
    <source>
        <dbReference type="ARBA" id="ARBA00049255"/>
    </source>
</evidence>
<evidence type="ECO:0000259" key="15">
    <source>
        <dbReference type="PROSITE" id="PS50862"/>
    </source>
</evidence>
<evidence type="ECO:0000256" key="9">
    <source>
        <dbReference type="ARBA" id="ARBA00022842"/>
    </source>
</evidence>
<dbReference type="PANTHER" id="PTHR11538">
    <property type="entry name" value="PHENYLALANYL-TRNA SYNTHETASE"/>
    <property type="match status" value="1"/>
</dbReference>
<evidence type="ECO:0000256" key="5">
    <source>
        <dbReference type="ARBA" id="ARBA00022598"/>
    </source>
</evidence>
<dbReference type="EC" id="6.1.1.20" evidence="13"/>
<evidence type="ECO:0000256" key="6">
    <source>
        <dbReference type="ARBA" id="ARBA00022723"/>
    </source>
</evidence>
<keyword evidence="8 13" id="KW-0067">ATP-binding</keyword>
<dbReference type="AlphaFoldDB" id="A0A7V4JRC5"/>
<keyword evidence="4 13" id="KW-0963">Cytoplasm</keyword>
<comment type="similarity">
    <text evidence="2 13">Belongs to the class-II aminoacyl-tRNA synthetase family. Phe-tRNA synthetase alpha subunit type 1 subfamily.</text>
</comment>
<comment type="cofactor">
    <cofactor evidence="13">
        <name>Mg(2+)</name>
        <dbReference type="ChEBI" id="CHEBI:18420"/>
    </cofactor>
    <text evidence="13">Binds 2 magnesium ions per tetramer.</text>
</comment>
<evidence type="ECO:0000256" key="3">
    <source>
        <dbReference type="ARBA" id="ARBA00011209"/>
    </source>
</evidence>
<evidence type="ECO:0000256" key="8">
    <source>
        <dbReference type="ARBA" id="ARBA00022840"/>
    </source>
</evidence>
<proteinExistence type="inferred from homology"/>
<evidence type="ECO:0000256" key="2">
    <source>
        <dbReference type="ARBA" id="ARBA00010207"/>
    </source>
</evidence>
<dbReference type="Gene3D" id="3.30.930.10">
    <property type="entry name" value="Bira Bifunctional Protein, Domain 2"/>
    <property type="match status" value="1"/>
</dbReference>
<comment type="subunit">
    <text evidence="3 13">Tetramer of two alpha and two beta subunits.</text>
</comment>
<feature type="domain" description="Aminoacyl-transfer RNA synthetases class-II family profile" evidence="15">
    <location>
        <begin position="117"/>
        <end position="315"/>
    </location>
</feature>
<dbReference type="InterPro" id="IPR006195">
    <property type="entry name" value="aa-tRNA-synth_II"/>
</dbReference>
<dbReference type="InterPro" id="IPR010978">
    <property type="entry name" value="tRNA-bd_arm"/>
</dbReference>
<dbReference type="GO" id="GO:0000049">
    <property type="term" value="F:tRNA binding"/>
    <property type="evidence" value="ECO:0007669"/>
    <property type="project" value="InterPro"/>
</dbReference>
<dbReference type="GO" id="GO:0004826">
    <property type="term" value="F:phenylalanine-tRNA ligase activity"/>
    <property type="evidence" value="ECO:0007669"/>
    <property type="project" value="UniProtKB-UniRule"/>
</dbReference>
<keyword evidence="7 13" id="KW-0547">Nucleotide-binding</keyword>
<evidence type="ECO:0000256" key="7">
    <source>
        <dbReference type="ARBA" id="ARBA00022741"/>
    </source>
</evidence>
<evidence type="ECO:0000256" key="10">
    <source>
        <dbReference type="ARBA" id="ARBA00022917"/>
    </source>
</evidence>
<name>A0A7V4JRC5_9BACT</name>
<dbReference type="InterPro" id="IPR002319">
    <property type="entry name" value="Phenylalanyl-tRNA_Synthase"/>
</dbReference>
<evidence type="ECO:0000256" key="13">
    <source>
        <dbReference type="HAMAP-Rule" id="MF_00281"/>
    </source>
</evidence>
<dbReference type="FunFam" id="3.30.930.10:FF:000003">
    <property type="entry name" value="Phenylalanine--tRNA ligase alpha subunit"/>
    <property type="match status" value="1"/>
</dbReference>
<dbReference type="GO" id="GO:0000287">
    <property type="term" value="F:magnesium ion binding"/>
    <property type="evidence" value="ECO:0007669"/>
    <property type="project" value="UniProtKB-UniRule"/>
</dbReference>
<keyword evidence="14" id="KW-0175">Coiled coil</keyword>
<feature type="binding site" evidence="13">
    <location>
        <position position="251"/>
    </location>
    <ligand>
        <name>Mg(2+)</name>
        <dbReference type="ChEBI" id="CHEBI:18420"/>
        <note>shared with beta subunit</note>
    </ligand>
</feature>
<keyword evidence="5 13" id="KW-0436">Ligase</keyword>
<protein>
    <recommendedName>
        <fullName evidence="13">Phenylalanine--tRNA ligase alpha subunit</fullName>
        <ecNumber evidence="13">6.1.1.20</ecNumber>
    </recommendedName>
    <alternativeName>
        <fullName evidence="13">Phenylalanyl-tRNA synthetase alpha subunit</fullName>
        <shortName evidence="13">PheRS</shortName>
    </alternativeName>
</protein>
<organism evidence="16">
    <name type="scientific">Thermodesulfobacterium geofontis</name>
    <dbReference type="NCBI Taxonomy" id="1295609"/>
    <lineage>
        <taxon>Bacteria</taxon>
        <taxon>Pseudomonadati</taxon>
        <taxon>Thermodesulfobacteriota</taxon>
        <taxon>Thermodesulfobacteria</taxon>
        <taxon>Thermodesulfobacteriales</taxon>
        <taxon>Thermodesulfobacteriaceae</taxon>
        <taxon>Thermodesulfobacterium</taxon>
    </lineage>
</organism>
<keyword evidence="10 13" id="KW-0648">Protein biosynthesis</keyword>
<dbReference type="InterPro" id="IPR022911">
    <property type="entry name" value="Phe_tRNA_ligase_alpha1_bac"/>
</dbReference>
<reference evidence="16" key="1">
    <citation type="journal article" date="2020" name="mSystems">
        <title>Genome- and Community-Level Interaction Insights into Carbon Utilization and Element Cycling Functions of Hydrothermarchaeota in Hydrothermal Sediment.</title>
        <authorList>
            <person name="Zhou Z."/>
            <person name="Liu Y."/>
            <person name="Xu W."/>
            <person name="Pan J."/>
            <person name="Luo Z.H."/>
            <person name="Li M."/>
        </authorList>
    </citation>
    <scope>NUCLEOTIDE SEQUENCE [LARGE SCALE GENOMIC DNA]</scope>
    <source>
        <strain evidence="16">SpSt-711</strain>
    </source>
</reference>
<comment type="subcellular location">
    <subcellularLocation>
        <location evidence="1 13">Cytoplasm</location>
    </subcellularLocation>
</comment>
<keyword evidence="9 13" id="KW-0460">Magnesium</keyword>
<dbReference type="GO" id="GO:0005524">
    <property type="term" value="F:ATP binding"/>
    <property type="evidence" value="ECO:0007669"/>
    <property type="project" value="UniProtKB-UniRule"/>
</dbReference>
<evidence type="ECO:0000256" key="14">
    <source>
        <dbReference type="SAM" id="Coils"/>
    </source>
</evidence>
<dbReference type="SUPFAM" id="SSF46589">
    <property type="entry name" value="tRNA-binding arm"/>
    <property type="match status" value="1"/>
</dbReference>
<dbReference type="InterPro" id="IPR045864">
    <property type="entry name" value="aa-tRNA-synth_II/BPL/LPL"/>
</dbReference>
<gene>
    <name evidence="13" type="primary">pheS</name>
    <name evidence="16" type="ORF">ENU91_06675</name>
</gene>
<dbReference type="Pfam" id="PF01409">
    <property type="entry name" value="tRNA-synt_2d"/>
    <property type="match status" value="1"/>
</dbReference>
<keyword evidence="11 13" id="KW-0030">Aminoacyl-tRNA synthetase</keyword>
<dbReference type="EMBL" id="DTEI01000115">
    <property type="protein sequence ID" value="HGU16309.1"/>
    <property type="molecule type" value="Genomic_DNA"/>
</dbReference>
<dbReference type="NCBIfam" id="TIGR00468">
    <property type="entry name" value="pheS"/>
    <property type="match status" value="1"/>
</dbReference>
<dbReference type="InterPro" id="IPR004529">
    <property type="entry name" value="Phe-tRNA-synth_IIc_asu"/>
</dbReference>
<keyword evidence="6 13" id="KW-0479">Metal-binding</keyword>
<dbReference type="PROSITE" id="PS50862">
    <property type="entry name" value="AA_TRNA_LIGASE_II"/>
    <property type="match status" value="1"/>
</dbReference>
<comment type="catalytic activity">
    <reaction evidence="12 13">
        <text>tRNA(Phe) + L-phenylalanine + ATP = L-phenylalanyl-tRNA(Phe) + AMP + diphosphate + H(+)</text>
        <dbReference type="Rhea" id="RHEA:19413"/>
        <dbReference type="Rhea" id="RHEA-COMP:9668"/>
        <dbReference type="Rhea" id="RHEA-COMP:9699"/>
        <dbReference type="ChEBI" id="CHEBI:15378"/>
        <dbReference type="ChEBI" id="CHEBI:30616"/>
        <dbReference type="ChEBI" id="CHEBI:33019"/>
        <dbReference type="ChEBI" id="CHEBI:58095"/>
        <dbReference type="ChEBI" id="CHEBI:78442"/>
        <dbReference type="ChEBI" id="CHEBI:78531"/>
        <dbReference type="ChEBI" id="CHEBI:456215"/>
        <dbReference type="EC" id="6.1.1.20"/>
    </reaction>
</comment>
<dbReference type="CDD" id="cd00496">
    <property type="entry name" value="PheRS_alpha_core"/>
    <property type="match status" value="1"/>
</dbReference>
<dbReference type="SUPFAM" id="SSF55681">
    <property type="entry name" value="Class II aaRS and biotin synthetases"/>
    <property type="match status" value="1"/>
</dbReference>
<sequence>MIFSEIEKLRKEIWESFEKIEDLSQLENFRIKYLGKKGEITSFLKLLKDLPLEEKKRLGKELNELKDLLEERLREKEREILFKEEDKDLGLDLTLPGRSPFIGTLHPLTQVIDELCEIFSRLGFEIVTGPEIETEYYNFTALNIPEWHPARDMQATFYLKNGALLRTHTSPMQIRAMLERTPPLRIVAPGKVYRCDADIRHSPMFHQIEGLMVDKEVSFADLKGVLIYFAKEIFGEKTKVRFRPSYFPFTEPSLEMDIECVICKGKGCKVCGETGWLEILGAGMVHPEVFRAVNYDIEIWQGFAFGLGIERITMIKYGIDDIRIFFENHLLFLQSFK</sequence>
<dbReference type="GO" id="GO:0005737">
    <property type="term" value="C:cytoplasm"/>
    <property type="evidence" value="ECO:0007669"/>
    <property type="project" value="UniProtKB-SubCell"/>
</dbReference>
<accession>A0A7V4JRC5</accession>
<evidence type="ECO:0000256" key="1">
    <source>
        <dbReference type="ARBA" id="ARBA00004496"/>
    </source>
</evidence>